<name>I4EXP6_MODI5</name>
<dbReference type="InterPro" id="IPR013094">
    <property type="entry name" value="AB_hydrolase_3"/>
</dbReference>
<keyword evidence="1 3" id="KW-0378">Hydrolase</keyword>
<accession>I4EXP6</accession>
<evidence type="ECO:0000313" key="3">
    <source>
        <dbReference type="EMBL" id="CCH88159.1"/>
    </source>
</evidence>
<sequence length="323" mass="34144">MTAPGPPPPFDPECAAVLAGLPPFPTLAVESLASIRQPPPQFMPPTEEQLAASGAFRVERRIVPGPAGVPDLALTICRPATLPSSRPAIYRVHGGGMIMGNARTALPRYLDWAEELDVVVVAVHYRLAPETPHPGPVEDCLAGYSWLVENADQIGVDPRRIVLAGESAGAGLAAALALLLRDRGGQSPAGELLMAPMLDDRNDSPSVLQMAGVDVWDRARNEFGWTALLGNARGGPDVSPYASPARATDLSGLPPTFLDVGSAETFRSEVVDYASRIWLAGGHAELHVWPGGFHGYDGVAPDAAISRQAGAARLVWLRRLLAD</sequence>
<gene>
    <name evidence="3" type="ordered locus">MODMU_2730</name>
</gene>
<dbReference type="InterPro" id="IPR050300">
    <property type="entry name" value="GDXG_lipolytic_enzyme"/>
</dbReference>
<evidence type="ECO:0000256" key="1">
    <source>
        <dbReference type="ARBA" id="ARBA00022801"/>
    </source>
</evidence>
<dbReference type="PATRIC" id="fig|477641.3.peg.2587"/>
<keyword evidence="4" id="KW-1185">Reference proteome</keyword>
<dbReference type="InterPro" id="IPR029058">
    <property type="entry name" value="AB_hydrolase_fold"/>
</dbReference>
<evidence type="ECO:0000259" key="2">
    <source>
        <dbReference type="Pfam" id="PF07859"/>
    </source>
</evidence>
<dbReference type="AlphaFoldDB" id="I4EXP6"/>
<dbReference type="Proteomes" id="UP000006461">
    <property type="component" value="Chromosome"/>
</dbReference>
<organism evidence="3 4">
    <name type="scientific">Modestobacter italicus (strain DSM 44449 / CECT 9708 / BC 501)</name>
    <dbReference type="NCBI Taxonomy" id="2732864"/>
    <lineage>
        <taxon>Bacteria</taxon>
        <taxon>Bacillati</taxon>
        <taxon>Actinomycetota</taxon>
        <taxon>Actinomycetes</taxon>
        <taxon>Geodermatophilales</taxon>
        <taxon>Geodermatophilaceae</taxon>
        <taxon>Modestobacter</taxon>
    </lineage>
</organism>
<dbReference type="PANTHER" id="PTHR48081">
    <property type="entry name" value="AB HYDROLASE SUPERFAMILY PROTEIN C4A8.06C"/>
    <property type="match status" value="1"/>
</dbReference>
<dbReference type="PANTHER" id="PTHR48081:SF8">
    <property type="entry name" value="ALPHA_BETA HYDROLASE FOLD-3 DOMAIN-CONTAINING PROTEIN-RELATED"/>
    <property type="match status" value="1"/>
</dbReference>
<protein>
    <submittedName>
        <fullName evidence="3">Alpha/beta hydrolase</fullName>
    </submittedName>
</protein>
<proteinExistence type="predicted"/>
<feature type="domain" description="Alpha/beta hydrolase fold-3" evidence="2">
    <location>
        <begin position="92"/>
        <end position="296"/>
    </location>
</feature>
<evidence type="ECO:0000313" key="4">
    <source>
        <dbReference type="Proteomes" id="UP000006461"/>
    </source>
</evidence>
<dbReference type="KEGG" id="mmar:MODMU_2730"/>
<dbReference type="Pfam" id="PF07859">
    <property type="entry name" value="Abhydrolase_3"/>
    <property type="match status" value="1"/>
</dbReference>
<dbReference type="OMA" id="VCYPAGY"/>
<reference evidence="3 4" key="1">
    <citation type="journal article" date="2012" name="J. Bacteriol.">
        <title>Genome Sequence of Radiation-Resistant Modestobacter marinus Strain BC501, a Representative Actinobacterium That Thrives on Calcareous Stone Surfaces.</title>
        <authorList>
            <person name="Normand P."/>
            <person name="Gury J."/>
            <person name="Pujic P."/>
            <person name="Chouaia B."/>
            <person name="Crotti E."/>
            <person name="Brusetti L."/>
            <person name="Daffonchio D."/>
            <person name="Vacherie B."/>
            <person name="Barbe V."/>
            <person name="Medigue C."/>
            <person name="Calteau A."/>
            <person name="Ghodhbane-Gtari F."/>
            <person name="Essoussi I."/>
            <person name="Nouioui I."/>
            <person name="Abbassi-Ghozzi I."/>
            <person name="Gtari M."/>
        </authorList>
    </citation>
    <scope>NUCLEOTIDE SEQUENCE [LARGE SCALE GENOMIC DNA]</scope>
    <source>
        <strain evidence="4">BC 501</strain>
    </source>
</reference>
<dbReference type="GO" id="GO:0016787">
    <property type="term" value="F:hydrolase activity"/>
    <property type="evidence" value="ECO:0007669"/>
    <property type="project" value="UniProtKB-KW"/>
</dbReference>
<dbReference type="OrthoDB" id="9803828at2"/>
<dbReference type="Gene3D" id="3.40.50.1820">
    <property type="entry name" value="alpha/beta hydrolase"/>
    <property type="match status" value="1"/>
</dbReference>
<dbReference type="STRING" id="477641.MODMU_2730"/>
<dbReference type="HOGENOM" id="CLU_012494_6_1_11"/>
<dbReference type="EMBL" id="FO203431">
    <property type="protein sequence ID" value="CCH88159.1"/>
    <property type="molecule type" value="Genomic_DNA"/>
</dbReference>
<dbReference type="eggNOG" id="COG0657">
    <property type="taxonomic scope" value="Bacteria"/>
</dbReference>
<dbReference type="SUPFAM" id="SSF53474">
    <property type="entry name" value="alpha/beta-Hydrolases"/>
    <property type="match status" value="1"/>
</dbReference>